<dbReference type="Proteomes" id="UP000031620">
    <property type="component" value="Plasmid pLOOC260-1"/>
</dbReference>
<sequence>MANSLIRSNRNNTESSIPKPEKQAKASDFVNPAKDNPTNKEISSVTFNTNLKISNHTRNKLQAMSMIGYAENQRLSVETAIHSFYEQLSINEQKEFDLQVSTLESRDVKMKSKK</sequence>
<dbReference type="InterPro" id="IPR035528">
    <property type="entry name" value="DUF5388"/>
</dbReference>
<feature type="region of interest" description="Disordered" evidence="1">
    <location>
        <begin position="1"/>
        <end position="41"/>
    </location>
</feature>
<dbReference type="AlphaFoldDB" id="A0A0A1H0N3"/>
<dbReference type="KEGG" id="lho:LOOC260_200390"/>
<gene>
    <name evidence="2" type="ORF">LOOC260_200390</name>
</gene>
<evidence type="ECO:0000313" key="2">
    <source>
        <dbReference type="EMBL" id="BAP86813.1"/>
    </source>
</evidence>
<feature type="compositionally biased region" description="Polar residues" evidence="1">
    <location>
        <begin position="1"/>
        <end position="16"/>
    </location>
</feature>
<geneLocation type="plasmid" evidence="3">
    <name>pLOOC260-1 DNA</name>
</geneLocation>
<keyword evidence="2" id="KW-0614">Plasmid</keyword>
<proteinExistence type="predicted"/>
<organism evidence="2 3">
    <name type="scientific">Paucilactobacillus hokkaidonensis JCM 18461</name>
    <dbReference type="NCBI Taxonomy" id="1291742"/>
    <lineage>
        <taxon>Bacteria</taxon>
        <taxon>Bacillati</taxon>
        <taxon>Bacillota</taxon>
        <taxon>Bacilli</taxon>
        <taxon>Lactobacillales</taxon>
        <taxon>Lactobacillaceae</taxon>
        <taxon>Paucilactobacillus</taxon>
    </lineage>
</organism>
<protein>
    <submittedName>
        <fullName evidence="2">Uncharacterized protein</fullName>
    </submittedName>
</protein>
<reference evidence="2 3" key="1">
    <citation type="submission" date="2014-11" db="EMBL/GenBank/DDBJ databases">
        <title>Complete genome sequence and analysis of Lactobacillus hokkaidonensis LOOC260T.</title>
        <authorList>
            <person name="Tanizawa Y."/>
            <person name="Tohno M."/>
            <person name="Kaminuma E."/>
            <person name="Nakamura Y."/>
            <person name="Arita M."/>
        </authorList>
    </citation>
    <scope>NUCLEOTIDE SEQUENCE [LARGE SCALE GENOMIC DNA]</scope>
    <source>
        <strain evidence="2 3">LOOC260</strain>
        <plasmid evidence="3">pLOOC260-1 DNA</plasmid>
    </source>
</reference>
<dbReference type="RefSeq" id="WP_041095641.1">
    <property type="nucleotide sequence ID" value="NZ_AP014681.1"/>
</dbReference>
<accession>A0A0A1H0N3</accession>
<evidence type="ECO:0000313" key="3">
    <source>
        <dbReference type="Proteomes" id="UP000031620"/>
    </source>
</evidence>
<dbReference type="HOGENOM" id="CLU_157894_0_0_9"/>
<dbReference type="EMBL" id="AP014681">
    <property type="protein sequence ID" value="BAP86813.1"/>
    <property type="molecule type" value="Genomic_DNA"/>
</dbReference>
<dbReference type="Pfam" id="PF17363">
    <property type="entry name" value="DUF5388"/>
    <property type="match status" value="1"/>
</dbReference>
<name>A0A0A1H0N3_9LACO</name>
<evidence type="ECO:0000256" key="1">
    <source>
        <dbReference type="SAM" id="MobiDB-lite"/>
    </source>
</evidence>